<dbReference type="Gene3D" id="3.30.450.20">
    <property type="entry name" value="PAS domain"/>
    <property type="match status" value="3"/>
</dbReference>
<feature type="region of interest" description="Disordered" evidence="1">
    <location>
        <begin position="394"/>
        <end position="429"/>
    </location>
</feature>
<dbReference type="InterPro" id="IPR000700">
    <property type="entry name" value="PAS-assoc_C"/>
</dbReference>
<dbReference type="PANTHER" id="PTHR44757:SF2">
    <property type="entry name" value="BIOFILM ARCHITECTURE MAINTENANCE PROTEIN MBAA"/>
    <property type="match status" value="1"/>
</dbReference>
<evidence type="ECO:0000313" key="5">
    <source>
        <dbReference type="Proteomes" id="UP001164020"/>
    </source>
</evidence>
<evidence type="ECO:0000259" key="2">
    <source>
        <dbReference type="PROSITE" id="PS50112"/>
    </source>
</evidence>
<feature type="domain" description="PAC" evidence="3">
    <location>
        <begin position="353"/>
        <end position="406"/>
    </location>
</feature>
<dbReference type="PANTHER" id="PTHR44757">
    <property type="entry name" value="DIGUANYLATE CYCLASE DGCP"/>
    <property type="match status" value="1"/>
</dbReference>
<keyword evidence="5" id="KW-1185">Reference proteome</keyword>
<evidence type="ECO:0000313" key="4">
    <source>
        <dbReference type="EMBL" id="WAP70147.1"/>
    </source>
</evidence>
<dbReference type="SUPFAM" id="SSF55785">
    <property type="entry name" value="PYP-like sensor domain (PAS domain)"/>
    <property type="match status" value="3"/>
</dbReference>
<accession>A0ABY7C232</accession>
<dbReference type="Proteomes" id="UP001164020">
    <property type="component" value="Chromosome"/>
</dbReference>
<dbReference type="NCBIfam" id="TIGR00229">
    <property type="entry name" value="sensory_box"/>
    <property type="match status" value="1"/>
</dbReference>
<gene>
    <name evidence="4" type="ORF">OH818_08520</name>
</gene>
<dbReference type="EMBL" id="CP114029">
    <property type="protein sequence ID" value="WAP70147.1"/>
    <property type="molecule type" value="Genomic_DNA"/>
</dbReference>
<dbReference type="InterPro" id="IPR035965">
    <property type="entry name" value="PAS-like_dom_sf"/>
</dbReference>
<dbReference type="PROSITE" id="PS50113">
    <property type="entry name" value="PAC"/>
    <property type="match status" value="1"/>
</dbReference>
<dbReference type="RefSeq" id="WP_268882602.1">
    <property type="nucleotide sequence ID" value="NZ_CP114029.1"/>
</dbReference>
<dbReference type="CDD" id="cd00130">
    <property type="entry name" value="PAS"/>
    <property type="match status" value="1"/>
</dbReference>
<proteinExistence type="predicted"/>
<dbReference type="Pfam" id="PF13426">
    <property type="entry name" value="PAS_9"/>
    <property type="match status" value="1"/>
</dbReference>
<dbReference type="Pfam" id="PF08448">
    <property type="entry name" value="PAS_4"/>
    <property type="match status" value="2"/>
</dbReference>
<evidence type="ECO:0000256" key="1">
    <source>
        <dbReference type="SAM" id="MobiDB-lite"/>
    </source>
</evidence>
<dbReference type="InterPro" id="IPR013656">
    <property type="entry name" value="PAS_4"/>
</dbReference>
<dbReference type="PROSITE" id="PS50112">
    <property type="entry name" value="PAS"/>
    <property type="match status" value="1"/>
</dbReference>
<dbReference type="InterPro" id="IPR052155">
    <property type="entry name" value="Biofilm_reg_signaling"/>
</dbReference>
<organism evidence="4 5">
    <name type="scientific">Jiella pelagia</name>
    <dbReference type="NCBI Taxonomy" id="2986949"/>
    <lineage>
        <taxon>Bacteria</taxon>
        <taxon>Pseudomonadati</taxon>
        <taxon>Pseudomonadota</taxon>
        <taxon>Alphaproteobacteria</taxon>
        <taxon>Hyphomicrobiales</taxon>
        <taxon>Aurantimonadaceae</taxon>
        <taxon>Jiella</taxon>
    </lineage>
</organism>
<evidence type="ECO:0000259" key="3">
    <source>
        <dbReference type="PROSITE" id="PS50113"/>
    </source>
</evidence>
<sequence>MAALIRSYDWADTPLGPLDAWPATLRNAVDLMLDSRLPTYVAWGSGHTSLYNDALSLLVGERHPQALGQPYSRIWPERWSEHRDVLRAVMAGEARDLMDWPVPFAARPDGHRRTYSGSCTPLRDDDGRIAGFFCPAIDTDAGPARAARPEDGASQYRKLFDAIDQGFCIIEVIFDAADRPVDYRFLDVNAAFERQTDLGDAVGKTMRSLAPDHEEHWFEIYGRIARTGVPERFENAAAAIGHYYEVYAFPLGDAGGPIVGIMFNDISERMRSRQALRDNEENLRLIVENTRSYAIFTTDPEDRVTAWYAGATAVFGYEAEEILGRSAGILFTPEDRANREPEHELAVARQNDSSPNVRWHIRADGRRVFIEGTVVALWSGAGELRGYLKIGQDVTERERSQAEAPRQPAADEDAAGGHSAARVAQPGRW</sequence>
<feature type="domain" description="PAS" evidence="2">
    <location>
        <begin position="279"/>
        <end position="350"/>
    </location>
</feature>
<reference evidence="4" key="1">
    <citation type="submission" date="2022-12" db="EMBL/GenBank/DDBJ databases">
        <title>Jiella pelagia sp. nov., isolated from phosphonate enriched culture of Northwest Pacific surface seawater.</title>
        <authorList>
            <person name="Shin D.Y."/>
            <person name="Hwang C.Y."/>
        </authorList>
    </citation>
    <scope>NUCLEOTIDE SEQUENCE</scope>
    <source>
        <strain evidence="4">HL-NP1</strain>
    </source>
</reference>
<name>A0ABY7C232_9HYPH</name>
<dbReference type="SMART" id="SM00091">
    <property type="entry name" value="PAS"/>
    <property type="match status" value="3"/>
</dbReference>
<protein>
    <submittedName>
        <fullName evidence="4">PAS domain S-box protein</fullName>
    </submittedName>
</protein>
<dbReference type="InterPro" id="IPR000014">
    <property type="entry name" value="PAS"/>
</dbReference>